<evidence type="ECO:0008006" key="5">
    <source>
        <dbReference type="Google" id="ProtNLM"/>
    </source>
</evidence>
<reference evidence="3 4" key="1">
    <citation type="submission" date="2015-07" db="EMBL/GenBank/DDBJ databases">
        <title>High-quality genome of monoxenous trypanosomatid Leptomonas pyrrhocoris.</title>
        <authorList>
            <person name="Flegontov P."/>
            <person name="Butenko A."/>
            <person name="Firsov S."/>
            <person name="Vlcek C."/>
            <person name="Logacheva M.D."/>
            <person name="Field M."/>
            <person name="Filatov D."/>
            <person name="Flegontova O."/>
            <person name="Gerasimov E."/>
            <person name="Jackson A.P."/>
            <person name="Kelly S."/>
            <person name="Opperdoes F."/>
            <person name="O'Reilly A."/>
            <person name="Votypka J."/>
            <person name="Yurchenko V."/>
            <person name="Lukes J."/>
        </authorList>
    </citation>
    <scope>NUCLEOTIDE SEQUENCE [LARGE SCALE GENOMIC DNA]</scope>
    <source>
        <strain evidence="3">H10</strain>
    </source>
</reference>
<dbReference type="OMA" id="CAIGMGA"/>
<dbReference type="Proteomes" id="UP000037923">
    <property type="component" value="Unassembled WGS sequence"/>
</dbReference>
<comment type="caution">
    <text evidence="3">The sequence shown here is derived from an EMBL/GenBank/DDBJ whole genome shotgun (WGS) entry which is preliminary data.</text>
</comment>
<keyword evidence="4" id="KW-1185">Reference proteome</keyword>
<sequence length="176" mass="18728">MRSSGCLTCSGTCCYAATLAAYRPSSSQVPRSVHPPTAASTADVNAPSTAKMKAAPSSTPQLDAKAAEQVRLAHDIGEQAFGENTKILTQIAYRGLRAFVVCAIGMGAFMWAMKRKKAELAAEETATGSAEKDEDPTQRYLEEMRSMGFDVDTLEEELEQTRVAKMAAAQAATKAA</sequence>
<evidence type="ECO:0000313" key="4">
    <source>
        <dbReference type="Proteomes" id="UP000037923"/>
    </source>
</evidence>
<feature type="compositionally biased region" description="Polar residues" evidence="1">
    <location>
        <begin position="38"/>
        <end position="48"/>
    </location>
</feature>
<keyword evidence="2" id="KW-0472">Membrane</keyword>
<proteinExistence type="predicted"/>
<dbReference type="EMBL" id="LGTL01000001">
    <property type="protein sequence ID" value="KPA86238.1"/>
    <property type="molecule type" value="Genomic_DNA"/>
</dbReference>
<evidence type="ECO:0000256" key="2">
    <source>
        <dbReference type="SAM" id="Phobius"/>
    </source>
</evidence>
<dbReference type="GeneID" id="26900769"/>
<name>A0A0N0VI04_LEPPY</name>
<feature type="region of interest" description="Disordered" evidence="1">
    <location>
        <begin position="26"/>
        <end position="62"/>
    </location>
</feature>
<dbReference type="RefSeq" id="XP_015664677.1">
    <property type="nucleotide sequence ID" value="XM_015796669.1"/>
</dbReference>
<dbReference type="AlphaFoldDB" id="A0A0N0VI04"/>
<gene>
    <name evidence="3" type="ORF">ABB37_00471</name>
</gene>
<dbReference type="VEuPathDB" id="TriTrypDB:LpyrH10_01_4710"/>
<feature type="transmembrane region" description="Helical" evidence="2">
    <location>
        <begin position="91"/>
        <end position="112"/>
    </location>
</feature>
<keyword evidence="2" id="KW-1133">Transmembrane helix</keyword>
<protein>
    <recommendedName>
        <fullName evidence="5">Transmembrane protein</fullName>
    </recommendedName>
</protein>
<accession>A0A0N0VI04</accession>
<organism evidence="3 4">
    <name type="scientific">Leptomonas pyrrhocoris</name>
    <name type="common">Firebug parasite</name>
    <dbReference type="NCBI Taxonomy" id="157538"/>
    <lineage>
        <taxon>Eukaryota</taxon>
        <taxon>Discoba</taxon>
        <taxon>Euglenozoa</taxon>
        <taxon>Kinetoplastea</taxon>
        <taxon>Metakinetoplastina</taxon>
        <taxon>Trypanosomatida</taxon>
        <taxon>Trypanosomatidae</taxon>
        <taxon>Leishmaniinae</taxon>
        <taxon>Leptomonas</taxon>
    </lineage>
</organism>
<dbReference type="OrthoDB" id="267400at2759"/>
<evidence type="ECO:0000256" key="1">
    <source>
        <dbReference type="SAM" id="MobiDB-lite"/>
    </source>
</evidence>
<evidence type="ECO:0000313" key="3">
    <source>
        <dbReference type="EMBL" id="KPA86238.1"/>
    </source>
</evidence>
<keyword evidence="2" id="KW-0812">Transmembrane</keyword>